<feature type="compositionally biased region" description="Basic and acidic residues" evidence="4">
    <location>
        <begin position="447"/>
        <end position="460"/>
    </location>
</feature>
<dbReference type="Pfam" id="PF10516">
    <property type="entry name" value="SHNi-TPR"/>
    <property type="match status" value="1"/>
</dbReference>
<dbReference type="Proteomes" id="UP000710440">
    <property type="component" value="Unassembled WGS sequence"/>
</dbReference>
<gene>
    <name evidence="6" type="ORF">Aspvir_001079</name>
</gene>
<evidence type="ECO:0000313" key="7">
    <source>
        <dbReference type="Proteomes" id="UP000710440"/>
    </source>
</evidence>
<organism evidence="6 7">
    <name type="scientific">Aspergillus viridinutans</name>
    <dbReference type="NCBI Taxonomy" id="75553"/>
    <lineage>
        <taxon>Eukaryota</taxon>
        <taxon>Fungi</taxon>
        <taxon>Dikarya</taxon>
        <taxon>Ascomycota</taxon>
        <taxon>Pezizomycotina</taxon>
        <taxon>Eurotiomycetes</taxon>
        <taxon>Eurotiomycetidae</taxon>
        <taxon>Eurotiales</taxon>
        <taxon>Aspergillaceae</taxon>
        <taxon>Aspergillus</taxon>
        <taxon>Aspergillus subgen. Fumigati</taxon>
    </lineage>
</organism>
<reference evidence="6 7" key="1">
    <citation type="submission" date="2021-02" db="EMBL/GenBank/DDBJ databases">
        <title>Pan-genome distribution and transcriptional activeness of fungal secondary metabolism genes in Aspergillus section Fumigati.</title>
        <authorList>
            <person name="Takahashi H."/>
            <person name="Umemura M."/>
            <person name="Ninomiya A."/>
            <person name="Kusuya Y."/>
            <person name="Urayama S."/>
            <person name="Shimizu M."/>
            <person name="Watanabe A."/>
            <person name="Kamei K."/>
            <person name="Yaguchi T."/>
            <person name="Hagiwara D."/>
        </authorList>
    </citation>
    <scope>NUCLEOTIDE SEQUENCE [LARGE SCALE GENOMIC DNA]</scope>
    <source>
        <strain evidence="6 7">IFM 47045</strain>
    </source>
</reference>
<dbReference type="OrthoDB" id="5587616at2759"/>
<dbReference type="Gene3D" id="1.25.40.10">
    <property type="entry name" value="Tetratricopeptide repeat domain"/>
    <property type="match status" value="1"/>
</dbReference>
<proteinExistence type="predicted"/>
<dbReference type="FunFam" id="1.25.40.10:FF:001408">
    <property type="entry name" value="NASP-like protein sim3"/>
    <property type="match status" value="1"/>
</dbReference>
<dbReference type="PANTHER" id="PTHR15081">
    <property type="entry name" value="NUCLEAR AUTOANTIGENIC SPERM PROTEIN NASP -RELATED"/>
    <property type="match status" value="1"/>
</dbReference>
<feature type="region of interest" description="Disordered" evidence="4">
    <location>
        <begin position="93"/>
        <end position="114"/>
    </location>
</feature>
<dbReference type="PANTHER" id="PTHR15081:SF1">
    <property type="entry name" value="NUCLEAR AUTOANTIGENIC SPERM PROTEIN"/>
    <property type="match status" value="1"/>
</dbReference>
<evidence type="ECO:0000256" key="1">
    <source>
        <dbReference type="ARBA" id="ARBA00022737"/>
    </source>
</evidence>
<comment type="caution">
    <text evidence="6">The sequence shown here is derived from an EMBL/GenBank/DDBJ whole genome shotgun (WGS) entry which is preliminary data.</text>
</comment>
<evidence type="ECO:0000313" key="6">
    <source>
        <dbReference type="EMBL" id="GIJ98957.1"/>
    </source>
</evidence>
<accession>A0A9P3BM85</accession>
<dbReference type="GO" id="GO:0042393">
    <property type="term" value="F:histone binding"/>
    <property type="evidence" value="ECO:0007669"/>
    <property type="project" value="TreeGrafter"/>
</dbReference>
<dbReference type="GO" id="GO:0006335">
    <property type="term" value="P:DNA replication-dependent chromatin assembly"/>
    <property type="evidence" value="ECO:0007669"/>
    <property type="project" value="TreeGrafter"/>
</dbReference>
<dbReference type="InterPro" id="IPR051730">
    <property type="entry name" value="NASP-like"/>
</dbReference>
<dbReference type="GO" id="GO:0005654">
    <property type="term" value="C:nucleoplasm"/>
    <property type="evidence" value="ECO:0007669"/>
    <property type="project" value="TreeGrafter"/>
</dbReference>
<dbReference type="InterPro" id="IPR019544">
    <property type="entry name" value="Tetratricopeptide_SHNi-TPR_dom"/>
</dbReference>
<dbReference type="GeneID" id="66929061"/>
<keyword evidence="3" id="KW-0175">Coiled coil</keyword>
<sequence>MAELNSAKADPIKLKNTADAKRVQLEDLIARAAAKDAIKDFNAAAELYSQATELQAELNGELSLNNADLLFAYGKALYNVAVSKSDVLGSKVGGEPQAQTNDLPASSSKSSAHVPGESLLKTAVASGVAKQGHSKDSKSSPVNTLNQPFFQFSGDENFDDSESEAEEGDGGADGVEDDDDDFANAFEVLDLARILYHKKLAAAEESCDKGKSAGVVSDVKHIKERLADTYDLQAEISLEGERFTDAVADLRTALDLRQSLFSMEDPSLAECHYKLSLALEFASVNNPSEGTAGGDSDRHDKVNEAMREEAATQMEKAIESCRVRMAQEQKKLDVSDALDEDTETAVRRKIANVKEIIEDMEQRLLDLRRPPMLVEQQNEGNDTMFRGILGQIVGQPAVEQQARLEAITRDAKDVSAFVKRKPASIQRPPRSESTEKRSAPAQDEDEFNTKKARTESAENL</sequence>
<feature type="coiled-coil region" evidence="3">
    <location>
        <begin position="311"/>
        <end position="363"/>
    </location>
</feature>
<keyword evidence="1" id="KW-0677">Repeat</keyword>
<dbReference type="RefSeq" id="XP_043122144.1">
    <property type="nucleotide sequence ID" value="XM_043266209.1"/>
</dbReference>
<feature type="compositionally biased region" description="Acidic residues" evidence="4">
    <location>
        <begin position="156"/>
        <end position="179"/>
    </location>
</feature>
<feature type="compositionally biased region" description="Polar residues" evidence="4">
    <location>
        <begin position="97"/>
        <end position="111"/>
    </location>
</feature>
<name>A0A9P3BM85_ASPVI</name>
<feature type="domain" description="Tetratricopeptide SHNi-TPR" evidence="5">
    <location>
        <begin position="227"/>
        <end position="263"/>
    </location>
</feature>
<dbReference type="GO" id="GO:0034080">
    <property type="term" value="P:CENP-A containing chromatin assembly"/>
    <property type="evidence" value="ECO:0007669"/>
    <property type="project" value="TreeGrafter"/>
</dbReference>
<dbReference type="EMBL" id="BOPL01000001">
    <property type="protein sequence ID" value="GIJ98957.1"/>
    <property type="molecule type" value="Genomic_DNA"/>
</dbReference>
<evidence type="ECO:0000256" key="4">
    <source>
        <dbReference type="SAM" id="MobiDB-lite"/>
    </source>
</evidence>
<evidence type="ECO:0000256" key="3">
    <source>
        <dbReference type="SAM" id="Coils"/>
    </source>
</evidence>
<protein>
    <recommendedName>
        <fullName evidence="5">Tetratricopeptide SHNi-TPR domain-containing protein</fullName>
    </recommendedName>
</protein>
<dbReference type="AlphaFoldDB" id="A0A9P3BM85"/>
<evidence type="ECO:0000259" key="5">
    <source>
        <dbReference type="Pfam" id="PF10516"/>
    </source>
</evidence>
<evidence type="ECO:0000256" key="2">
    <source>
        <dbReference type="ARBA" id="ARBA00022803"/>
    </source>
</evidence>
<feature type="region of interest" description="Disordered" evidence="4">
    <location>
        <begin position="411"/>
        <end position="460"/>
    </location>
</feature>
<keyword evidence="2" id="KW-0802">TPR repeat</keyword>
<feature type="region of interest" description="Disordered" evidence="4">
    <location>
        <begin position="153"/>
        <end position="179"/>
    </location>
</feature>
<keyword evidence="7" id="KW-1185">Reference proteome</keyword>
<dbReference type="InterPro" id="IPR011990">
    <property type="entry name" value="TPR-like_helical_dom_sf"/>
</dbReference>
<feature type="compositionally biased region" description="Basic and acidic residues" evidence="4">
    <location>
        <begin position="429"/>
        <end position="438"/>
    </location>
</feature>